<dbReference type="PANTHER" id="PTHR34404">
    <property type="entry name" value="REGULATORY PROTEIN, FMDB FAMILY"/>
    <property type="match status" value="1"/>
</dbReference>
<dbReference type="Proteomes" id="UP000885690">
    <property type="component" value="Unassembled WGS sequence"/>
</dbReference>
<proteinExistence type="predicted"/>
<sequence>MPIYEYVCQECGRKQSFLVLSGWEIQIRCKRCGSPRLKRVVSRVRVTLSEETRLERLADPSRWGDVDESDPRSMARFMRKMGAELGEDLGDDFQEMVDQMEAGELPDEEGAEEEL</sequence>
<evidence type="ECO:0000313" key="2">
    <source>
        <dbReference type="EMBL" id="HDD52950.1"/>
    </source>
</evidence>
<name>A0A7C0U6I6_9BACT</name>
<dbReference type="PANTHER" id="PTHR34404:SF3">
    <property type="entry name" value="REGULATORY PROTEIN, FMDB FAMILY"/>
    <property type="match status" value="1"/>
</dbReference>
<protein>
    <submittedName>
        <fullName evidence="2">Zinc ribbon domain-containing protein</fullName>
    </submittedName>
</protein>
<comment type="caution">
    <text evidence="2">The sequence shown here is derived from an EMBL/GenBank/DDBJ whole genome shotgun (WGS) entry which is preliminary data.</text>
</comment>
<accession>A0A7C0U6I6</accession>
<dbReference type="Pfam" id="PF09723">
    <property type="entry name" value="Zn_ribbon_8"/>
    <property type="match status" value="1"/>
</dbReference>
<organism evidence="2">
    <name type="scientific">Thermosulfidibacter takaii</name>
    <dbReference type="NCBI Taxonomy" id="412593"/>
    <lineage>
        <taxon>Bacteria</taxon>
        <taxon>Pseudomonadati</taxon>
        <taxon>Thermosulfidibacterota</taxon>
        <taxon>Thermosulfidibacteria</taxon>
        <taxon>Thermosulfidibacterales</taxon>
        <taxon>Thermosulfidibacteraceae</taxon>
    </lineage>
</organism>
<gene>
    <name evidence="2" type="ORF">ENF32_02630</name>
</gene>
<feature type="domain" description="Putative regulatory protein FmdB zinc ribbon" evidence="1">
    <location>
        <begin position="1"/>
        <end position="42"/>
    </location>
</feature>
<dbReference type="NCBIfam" id="TIGR02605">
    <property type="entry name" value="CxxC_CxxC_SSSS"/>
    <property type="match status" value="1"/>
</dbReference>
<dbReference type="InterPro" id="IPR013429">
    <property type="entry name" value="Regulatory_FmdB_Zinc_ribbon"/>
</dbReference>
<dbReference type="EMBL" id="DQWS01000101">
    <property type="protein sequence ID" value="HDD52950.1"/>
    <property type="molecule type" value="Genomic_DNA"/>
</dbReference>
<dbReference type="AlphaFoldDB" id="A0A7C0U6I6"/>
<evidence type="ECO:0000259" key="1">
    <source>
        <dbReference type="SMART" id="SM00834"/>
    </source>
</evidence>
<dbReference type="SMART" id="SM00834">
    <property type="entry name" value="CxxC_CXXC_SSSS"/>
    <property type="match status" value="1"/>
</dbReference>
<reference evidence="2" key="1">
    <citation type="journal article" date="2020" name="mSystems">
        <title>Genome- and Community-Level Interaction Insights into Carbon Utilization and Element Cycling Functions of Hydrothermarchaeota in Hydrothermal Sediment.</title>
        <authorList>
            <person name="Zhou Z."/>
            <person name="Liu Y."/>
            <person name="Xu W."/>
            <person name="Pan J."/>
            <person name="Luo Z.H."/>
            <person name="Li M."/>
        </authorList>
    </citation>
    <scope>NUCLEOTIDE SEQUENCE [LARGE SCALE GENOMIC DNA]</scope>
    <source>
        <strain evidence="2">HyVt-115</strain>
    </source>
</reference>